<proteinExistence type="predicted"/>
<dbReference type="Proteomes" id="UP000077856">
    <property type="component" value="Chromosome"/>
</dbReference>
<dbReference type="Gene3D" id="1.10.530.10">
    <property type="match status" value="1"/>
</dbReference>
<gene>
    <name evidence="3" type="ORF">A361_24910</name>
</gene>
<dbReference type="EMBL" id="CP015506">
    <property type="protein sequence ID" value="AND42251.1"/>
    <property type="molecule type" value="Genomic_DNA"/>
</dbReference>
<reference evidence="3 4" key="1">
    <citation type="submission" date="2016-04" db="EMBL/GenBank/DDBJ databases">
        <title>Complete genome sequence of Bacillus oceanisediminis strain 2691.</title>
        <authorList>
            <person name="Jeong H."/>
            <person name="Kim H.J."/>
            <person name="Lee D.-W."/>
        </authorList>
    </citation>
    <scope>NUCLEOTIDE SEQUENCE [LARGE SCALE GENOMIC DNA]</scope>
    <source>
        <strain evidence="3 4">2691</strain>
    </source>
</reference>
<dbReference type="STRING" id="1196031.A361_24910"/>
<dbReference type="InterPro" id="IPR003646">
    <property type="entry name" value="SH3-like_bac-type"/>
</dbReference>
<protein>
    <recommendedName>
        <fullName evidence="2">SH3b domain-containing protein</fullName>
    </recommendedName>
</protein>
<dbReference type="Pfam" id="PF01832">
    <property type="entry name" value="Glucosaminidase"/>
    <property type="match status" value="1"/>
</dbReference>
<dbReference type="Gene3D" id="3.40.50.12090">
    <property type="match status" value="2"/>
</dbReference>
<dbReference type="InterPro" id="IPR007253">
    <property type="entry name" value="Cell_wall-bd_2"/>
</dbReference>
<dbReference type="RefSeq" id="WP_019380783.1">
    <property type="nucleotide sequence ID" value="NZ_CP015506.1"/>
</dbReference>
<dbReference type="SMART" id="SM00047">
    <property type="entry name" value="LYZ2"/>
    <property type="match status" value="1"/>
</dbReference>
<feature type="chain" id="PRO_5007823495" description="SH3b domain-containing protein" evidence="1">
    <location>
        <begin position="29"/>
        <end position="741"/>
    </location>
</feature>
<evidence type="ECO:0000256" key="1">
    <source>
        <dbReference type="SAM" id="SignalP"/>
    </source>
</evidence>
<evidence type="ECO:0000313" key="3">
    <source>
        <dbReference type="EMBL" id="AND42251.1"/>
    </source>
</evidence>
<organism evidence="3 4">
    <name type="scientific">Cytobacillus oceanisediminis 2691</name>
    <dbReference type="NCBI Taxonomy" id="1196031"/>
    <lineage>
        <taxon>Bacteria</taxon>
        <taxon>Bacillati</taxon>
        <taxon>Bacillota</taxon>
        <taxon>Bacilli</taxon>
        <taxon>Bacillales</taxon>
        <taxon>Bacillaceae</taxon>
        <taxon>Cytobacillus</taxon>
    </lineage>
</organism>
<name>A0A161JC64_9BACI</name>
<dbReference type="PROSITE" id="PS51781">
    <property type="entry name" value="SH3B"/>
    <property type="match status" value="1"/>
</dbReference>
<dbReference type="PANTHER" id="PTHR30032:SF8">
    <property type="entry name" value="GERMINATION-SPECIFIC N-ACETYLMURAMOYL-L-ALANINE AMIDASE"/>
    <property type="match status" value="1"/>
</dbReference>
<dbReference type="InterPro" id="IPR002901">
    <property type="entry name" value="MGlyc_endo_b_GlcNAc-like_dom"/>
</dbReference>
<sequence>MKKLLYSICSIILVIALFNFSSAENASAATTIERLGGSDRFEVAVNVSKSEWSTSNTVVITNYAAFADALTATPLAYKNNAPILLTHQDRLTSATRDEIKRLKAVKAIIIGGTGSVSKAVETDLKNAGITTIKRYGGSDRFEVSRNISKEFTSSDKVIVAYGLNFPDALAIAPYAAEEGYPILLSRLTEIPEIIKPAIYNDTVKQAVIIGGPGSVGDSVYKELQSKGKNPLRIGGKDRFEVAANIAKRYYSTNKAYIATGFTFADALTGSVLAAKNKAPILLAHPDRSVPVIQNVIFEKSMFNLTILGGPASVPDKTVTSLISYRKAVVNNDGSLNISSTNYSSMDAVPLKNNSEVAVFGDQVVKMQSGMVYASPSLGNSVVEVYNSAGGKITYVAPQTEMKYISADDRRVKVRVADIDGYVLQSEVSMLPWNAVKNRSYYYVSNGNLIHNVRGVNTVIGKSPGFMSSGINYYSWDGYLFYLSNGQAVGTHKQYFQHLPIRSKTSYTADQLLRFINNNTDIEAWEKRYNRQSPLRDKALIDSMIKAQNDYNINALFILAAAIHESAWGVSDIATAKKNLYGIKAYDSNPESAAEGFSSFTASVIAFADEYMSRGYTNPASWKYNGGVAGHKGIGVNTWYASDPNWGSRVAGHMYKIDKFLGGADYNKENLYVTTEAFNVRNAATTSGSTVLYKYPKANIPVVVLGQVTGQSVSGSTVWYKIISEKDGKIGYVHSSGVKKLN</sequence>
<dbReference type="PANTHER" id="PTHR30032">
    <property type="entry name" value="N-ACETYLMURAMOYL-L-ALANINE AMIDASE-RELATED"/>
    <property type="match status" value="1"/>
</dbReference>
<dbReference type="KEGG" id="bon:A361_24910"/>
<keyword evidence="1" id="KW-0732">Signal</keyword>
<dbReference type="eggNOG" id="COG2247">
    <property type="taxonomic scope" value="Bacteria"/>
</dbReference>
<dbReference type="AlphaFoldDB" id="A0A161JC64"/>
<accession>A0A161JC64</accession>
<dbReference type="Gene3D" id="2.30.30.40">
    <property type="entry name" value="SH3 Domains"/>
    <property type="match status" value="1"/>
</dbReference>
<dbReference type="Pfam" id="PF04122">
    <property type="entry name" value="CW_binding_2"/>
    <property type="match status" value="3"/>
</dbReference>
<evidence type="ECO:0000313" key="4">
    <source>
        <dbReference type="Proteomes" id="UP000077856"/>
    </source>
</evidence>
<evidence type="ECO:0000259" key="2">
    <source>
        <dbReference type="PROSITE" id="PS51781"/>
    </source>
</evidence>
<dbReference type="GO" id="GO:0004040">
    <property type="term" value="F:amidase activity"/>
    <property type="evidence" value="ECO:0007669"/>
    <property type="project" value="InterPro"/>
</dbReference>
<feature type="domain" description="SH3b" evidence="2">
    <location>
        <begin position="667"/>
        <end position="741"/>
    </location>
</feature>
<dbReference type="InterPro" id="IPR051922">
    <property type="entry name" value="Bact_Sporulation_Assoc"/>
</dbReference>
<feature type="signal peptide" evidence="1">
    <location>
        <begin position="1"/>
        <end position="28"/>
    </location>
</feature>
<dbReference type="eggNOG" id="COG4193">
    <property type="taxonomic scope" value="Bacteria"/>
</dbReference>